<dbReference type="Proteomes" id="UP000683925">
    <property type="component" value="Unassembled WGS sequence"/>
</dbReference>
<feature type="domain" description="Insertion element IS150 protein InsJ-like helix-turn-helix" evidence="1">
    <location>
        <begin position="16"/>
        <end position="66"/>
    </location>
</feature>
<sequence length="157" mass="18624">MDYSKKQYCKIKNELRQQIIHKILNEKKTIMEVAQEYNILQSTCKSIINTFQREGRVGKKPSRIRKVRKVIRTYEIVLNPLYPSMSTILSSQKTENCIENSNIGQKEKTNQNEKFTEEKELKNFCLIQKWCEEIQKQVILLSNSNQFFQSPMNLTQI</sequence>
<keyword evidence="3" id="KW-1185">Reference proteome</keyword>
<dbReference type="EMBL" id="CAJJDP010000092">
    <property type="protein sequence ID" value="CAD8188568.1"/>
    <property type="molecule type" value="Genomic_DNA"/>
</dbReference>
<dbReference type="Pfam" id="PF13518">
    <property type="entry name" value="HTH_28"/>
    <property type="match status" value="1"/>
</dbReference>
<gene>
    <name evidence="2" type="ORF">POCTA_138.1.T0930024</name>
</gene>
<name>A0A8S1WEM7_PAROT</name>
<protein>
    <recommendedName>
        <fullName evidence="1">Insertion element IS150 protein InsJ-like helix-turn-helix domain-containing protein</fullName>
    </recommendedName>
</protein>
<evidence type="ECO:0000259" key="1">
    <source>
        <dbReference type="Pfam" id="PF13518"/>
    </source>
</evidence>
<dbReference type="InterPro" id="IPR055247">
    <property type="entry name" value="InsJ-like_HTH"/>
</dbReference>
<evidence type="ECO:0000313" key="3">
    <source>
        <dbReference type="Proteomes" id="UP000683925"/>
    </source>
</evidence>
<reference evidence="2" key="1">
    <citation type="submission" date="2021-01" db="EMBL/GenBank/DDBJ databases">
        <authorList>
            <consortium name="Genoscope - CEA"/>
            <person name="William W."/>
        </authorList>
    </citation>
    <scope>NUCLEOTIDE SEQUENCE</scope>
</reference>
<dbReference type="OMA" id="YSKKQYC"/>
<accession>A0A8S1WEM7</accession>
<evidence type="ECO:0000313" key="2">
    <source>
        <dbReference type="EMBL" id="CAD8188568.1"/>
    </source>
</evidence>
<organism evidence="2 3">
    <name type="scientific">Paramecium octaurelia</name>
    <dbReference type="NCBI Taxonomy" id="43137"/>
    <lineage>
        <taxon>Eukaryota</taxon>
        <taxon>Sar</taxon>
        <taxon>Alveolata</taxon>
        <taxon>Ciliophora</taxon>
        <taxon>Intramacronucleata</taxon>
        <taxon>Oligohymenophorea</taxon>
        <taxon>Peniculida</taxon>
        <taxon>Parameciidae</taxon>
        <taxon>Paramecium</taxon>
    </lineage>
</organism>
<dbReference type="OrthoDB" id="302588at2759"/>
<comment type="caution">
    <text evidence="2">The sequence shown here is derived from an EMBL/GenBank/DDBJ whole genome shotgun (WGS) entry which is preliminary data.</text>
</comment>
<proteinExistence type="predicted"/>
<dbReference type="AlphaFoldDB" id="A0A8S1WEM7"/>